<sequence precursor="true">MRALCQSLLLLASLVLSVAPAAAFPDWLEPMGGQGHGSSAPDLRAPLTAPVEVWGVEFDQLLGQPVVSAGVVYVVAKSGKGAKLFALDLQTGEEIDSESLAGEEFGHVSVLGSAVVAVTDEAHYYFEHRGKSFKRGKVVRGAFRSPASLLPGLSAVTTPEGLQVLELRNGKVLFEHPSDECKPLVVQTGEGEHSIYTVYTEALARNSGAQTSRVIVSGAGTSSPTVSDPQTRLGGAVVTGAGEQQARLVQLEPGPGWGPLLVASNSLVMTRGKDTRPFFFAGPGSSNQLPALESDPVRVGVDLYGRTGNGIVLRSGMDGGGEGLMEAKDRPEGGVDGPITSAGEVLLMGNWALDLPTRRILWVARDMEFTGPLIPVADGTVLYQSGAGRLVCAHDVNASEVEAEVAPPELPESLEVEDGYAYRIVVQARAALDRAFAEDLIGAFETYSKRRLLADARRVLAEAETRGLPHSEVAALESKLAGKSENSAGNRDRQLAAAQEDEAKVRTDAAERTIEFAKRCAEASLGLEAAALLATVEGYFPSGESVPEKIRMSVQTVAAASMPANFPFRSEGNPEARWVRWARELAPAGAWFVEPASILDAKRGAPIDGQPRPQAPPDSMWRQDTIGLRTKNLSLLSRTMDPAIVGACLRNGEATVRTLETLLANPPQPDDEPLQVRIHASRPDYLNEDLGEGEAAPEWSLGFYMPWTRVSRFFVPDSSTSLNQGRSLHEVVSHELTHQYIAERWREVAGGRRTANTPGYWIVEGFARFIEDQSLEIARRGDALDDPTVQSVESAAAIHSSGGGIPLELLLRLDQLQFQRLADDPLGTVQLKSTLVHLTHTAKSAFYDQAAAVVFFLANRSGPEGRERLLATIRSHYKGETGLTPWREMGFKTRASLEKALAAFLDNPGLAPR</sequence>
<accession>A0A518EVM3</accession>
<evidence type="ECO:0000313" key="4">
    <source>
        <dbReference type="Proteomes" id="UP000320390"/>
    </source>
</evidence>
<dbReference type="SUPFAM" id="SSF50998">
    <property type="entry name" value="Quinoprotein alcohol dehydrogenase-like"/>
    <property type="match status" value="1"/>
</dbReference>
<feature type="chain" id="PRO_5021733720" description="Peptidase MA-like domain-containing protein" evidence="2">
    <location>
        <begin position="24"/>
        <end position="913"/>
    </location>
</feature>
<gene>
    <name evidence="3" type="ORF">Poly30_36670</name>
</gene>
<feature type="signal peptide" evidence="2">
    <location>
        <begin position="1"/>
        <end position="23"/>
    </location>
</feature>
<dbReference type="InterPro" id="IPR011047">
    <property type="entry name" value="Quinoprotein_ADH-like_sf"/>
</dbReference>
<reference evidence="3 4" key="1">
    <citation type="submission" date="2019-02" db="EMBL/GenBank/DDBJ databases">
        <title>Deep-cultivation of Planctomycetes and their phenomic and genomic characterization uncovers novel biology.</title>
        <authorList>
            <person name="Wiegand S."/>
            <person name="Jogler M."/>
            <person name="Boedeker C."/>
            <person name="Pinto D."/>
            <person name="Vollmers J."/>
            <person name="Rivas-Marin E."/>
            <person name="Kohn T."/>
            <person name="Peeters S.H."/>
            <person name="Heuer A."/>
            <person name="Rast P."/>
            <person name="Oberbeckmann S."/>
            <person name="Bunk B."/>
            <person name="Jeske O."/>
            <person name="Meyerdierks A."/>
            <person name="Storesund J.E."/>
            <person name="Kallscheuer N."/>
            <person name="Luecker S."/>
            <person name="Lage O.M."/>
            <person name="Pohl T."/>
            <person name="Merkel B.J."/>
            <person name="Hornburger P."/>
            <person name="Mueller R.-W."/>
            <person name="Bruemmer F."/>
            <person name="Labrenz M."/>
            <person name="Spormann A.M."/>
            <person name="Op den Camp H."/>
            <person name="Overmann J."/>
            <person name="Amann R."/>
            <person name="Jetten M.S.M."/>
            <person name="Mascher T."/>
            <person name="Medema M.H."/>
            <person name="Devos D.P."/>
            <person name="Kaster A.-K."/>
            <person name="Ovreas L."/>
            <person name="Rohde M."/>
            <person name="Galperin M.Y."/>
            <person name="Jogler C."/>
        </authorList>
    </citation>
    <scope>NUCLEOTIDE SEQUENCE [LARGE SCALE GENOMIC DNA]</scope>
    <source>
        <strain evidence="3 4">Poly30</strain>
    </source>
</reference>
<dbReference type="Proteomes" id="UP000320390">
    <property type="component" value="Chromosome"/>
</dbReference>
<feature type="region of interest" description="Disordered" evidence="1">
    <location>
        <begin position="603"/>
        <end position="622"/>
    </location>
</feature>
<evidence type="ECO:0008006" key="5">
    <source>
        <dbReference type="Google" id="ProtNLM"/>
    </source>
</evidence>
<dbReference type="Gene3D" id="2.130.10.10">
    <property type="entry name" value="YVTN repeat-like/Quinoprotein amine dehydrogenase"/>
    <property type="match status" value="1"/>
</dbReference>
<feature type="region of interest" description="Disordered" evidence="1">
    <location>
        <begin position="478"/>
        <end position="504"/>
    </location>
</feature>
<organism evidence="3 4">
    <name type="scientific">Saltatorellus ferox</name>
    <dbReference type="NCBI Taxonomy" id="2528018"/>
    <lineage>
        <taxon>Bacteria</taxon>
        <taxon>Pseudomonadati</taxon>
        <taxon>Planctomycetota</taxon>
        <taxon>Planctomycetia</taxon>
        <taxon>Planctomycetia incertae sedis</taxon>
        <taxon>Saltatorellus</taxon>
    </lineage>
</organism>
<dbReference type="OrthoDB" id="228844at2"/>
<dbReference type="InterPro" id="IPR015943">
    <property type="entry name" value="WD40/YVTN_repeat-like_dom_sf"/>
</dbReference>
<name>A0A518EVM3_9BACT</name>
<dbReference type="Gene3D" id="1.10.390.10">
    <property type="entry name" value="Neutral Protease Domain 2"/>
    <property type="match status" value="1"/>
</dbReference>
<keyword evidence="4" id="KW-1185">Reference proteome</keyword>
<dbReference type="AlphaFoldDB" id="A0A518EVM3"/>
<dbReference type="RefSeq" id="WP_145200257.1">
    <property type="nucleotide sequence ID" value="NZ_CP036434.1"/>
</dbReference>
<evidence type="ECO:0000256" key="2">
    <source>
        <dbReference type="SAM" id="SignalP"/>
    </source>
</evidence>
<proteinExistence type="predicted"/>
<keyword evidence="2" id="KW-0732">Signal</keyword>
<dbReference type="EMBL" id="CP036434">
    <property type="protein sequence ID" value="QDV08131.1"/>
    <property type="molecule type" value="Genomic_DNA"/>
</dbReference>
<dbReference type="InterPro" id="IPR027268">
    <property type="entry name" value="Peptidase_M4/M1_CTD_sf"/>
</dbReference>
<evidence type="ECO:0000313" key="3">
    <source>
        <dbReference type="EMBL" id="QDV08131.1"/>
    </source>
</evidence>
<evidence type="ECO:0000256" key="1">
    <source>
        <dbReference type="SAM" id="MobiDB-lite"/>
    </source>
</evidence>
<protein>
    <recommendedName>
        <fullName evidence="5">Peptidase MA-like domain-containing protein</fullName>
    </recommendedName>
</protein>